<dbReference type="FunFam" id="3.40.50.1360:FF:000001">
    <property type="entry name" value="Ribose-5-phosphate isomerase A"/>
    <property type="match status" value="1"/>
</dbReference>
<accession>A0A0S4M3J9</accession>
<dbReference type="OrthoDB" id="5870696at2"/>
<organism evidence="4 5">
    <name type="scientific">Candidatus Ichthyocystis hellenicum</name>
    <dbReference type="NCBI Taxonomy" id="1561003"/>
    <lineage>
        <taxon>Bacteria</taxon>
        <taxon>Pseudomonadati</taxon>
        <taxon>Pseudomonadota</taxon>
        <taxon>Betaproteobacteria</taxon>
        <taxon>Burkholderiales</taxon>
        <taxon>Candidatus Ichthyocystis</taxon>
    </lineage>
</organism>
<evidence type="ECO:0000256" key="3">
    <source>
        <dbReference type="NCBIfam" id="TIGR00021"/>
    </source>
</evidence>
<proteinExistence type="predicted"/>
<dbReference type="NCBIfam" id="TIGR00021">
    <property type="entry name" value="rpiA"/>
    <property type="match status" value="1"/>
</dbReference>
<dbReference type="InterPro" id="IPR037171">
    <property type="entry name" value="NagB/RpiA_transferase-like"/>
</dbReference>
<evidence type="ECO:0000256" key="1">
    <source>
        <dbReference type="ARBA" id="ARBA00001713"/>
    </source>
</evidence>
<dbReference type="Proteomes" id="UP000198651">
    <property type="component" value="Chromosome I"/>
</dbReference>
<dbReference type="RefSeq" id="WP_092342970.1">
    <property type="nucleotide sequence ID" value="NZ_FLSL01000096.1"/>
</dbReference>
<dbReference type="GO" id="GO:0009052">
    <property type="term" value="P:pentose-phosphate shunt, non-oxidative branch"/>
    <property type="evidence" value="ECO:0007669"/>
    <property type="project" value="InterPro"/>
</dbReference>
<dbReference type="Pfam" id="PF06026">
    <property type="entry name" value="Rib_5-P_isom_A"/>
    <property type="match status" value="1"/>
</dbReference>
<dbReference type="PATRIC" id="fig|1561003.3.peg.610"/>
<dbReference type="PANTHER" id="PTHR11934:SF0">
    <property type="entry name" value="RIBOSE-5-PHOSPHATE ISOMERASE"/>
    <property type="match status" value="1"/>
</dbReference>
<comment type="catalytic activity">
    <reaction evidence="1">
        <text>aldehydo-D-ribose 5-phosphate = D-ribulose 5-phosphate</text>
        <dbReference type="Rhea" id="RHEA:14657"/>
        <dbReference type="ChEBI" id="CHEBI:58121"/>
        <dbReference type="ChEBI" id="CHEBI:58273"/>
        <dbReference type="EC" id="5.3.1.6"/>
    </reaction>
</comment>
<dbReference type="EMBL" id="LN906597">
    <property type="protein sequence ID" value="CUT17442.1"/>
    <property type="molecule type" value="Genomic_DNA"/>
</dbReference>
<reference evidence="5" key="1">
    <citation type="submission" date="2015-11" db="EMBL/GenBank/DDBJ databases">
        <authorList>
            <person name="Seth-Smith H.M.B."/>
        </authorList>
    </citation>
    <scope>NUCLEOTIDE SEQUENCE [LARGE SCALE GENOMIC DNA]</scope>
    <source>
        <strain evidence="5">2013Ark11</strain>
    </source>
</reference>
<dbReference type="GO" id="GO:0005829">
    <property type="term" value="C:cytosol"/>
    <property type="evidence" value="ECO:0007669"/>
    <property type="project" value="TreeGrafter"/>
</dbReference>
<evidence type="ECO:0000313" key="4">
    <source>
        <dbReference type="EMBL" id="CUT17442.1"/>
    </source>
</evidence>
<dbReference type="Gene3D" id="3.40.50.1360">
    <property type="match status" value="1"/>
</dbReference>
<dbReference type="SUPFAM" id="SSF100950">
    <property type="entry name" value="NagB/RpiA/CoA transferase-like"/>
    <property type="match status" value="1"/>
</dbReference>
<dbReference type="AlphaFoldDB" id="A0A0S4M3J9"/>
<keyword evidence="2 4" id="KW-0413">Isomerase</keyword>
<dbReference type="EC" id="5.3.1.6" evidence="3"/>
<evidence type="ECO:0000313" key="5">
    <source>
        <dbReference type="Proteomes" id="UP000198651"/>
    </source>
</evidence>
<name>A0A0S4M3J9_9BURK</name>
<sequence length="222" mass="24170">MSDKGYLKQRAATAALSLIKEDSLIGVGTGSTVDFFIDQIRKSGLRINGVVPSSLRTQESLLRTQIPVISSNSVSDLDYYVDGADEIMENGFMLKGGGGALTGEKIVSQLARTFICIADCSKKVSFLGRGNSPVTLEVISIARSYVSREVVKMGGTPRWREKEKTDYGNDLIDVFDLPIDSALSWEHKLSQIVGVVCCGIFAKNKANIIVLSYQDNVDIIHT</sequence>
<dbReference type="CDD" id="cd01398">
    <property type="entry name" value="RPI_A"/>
    <property type="match status" value="1"/>
</dbReference>
<dbReference type="NCBIfam" id="NF001924">
    <property type="entry name" value="PRK00702.1"/>
    <property type="match status" value="1"/>
</dbReference>
<dbReference type="PANTHER" id="PTHR11934">
    <property type="entry name" value="RIBOSE-5-PHOSPHATE ISOMERASE"/>
    <property type="match status" value="1"/>
</dbReference>
<dbReference type="InterPro" id="IPR004788">
    <property type="entry name" value="Ribose5P_isomerase_type_A"/>
</dbReference>
<keyword evidence="5" id="KW-1185">Reference proteome</keyword>
<dbReference type="STRING" id="1561003.Ark11_0605"/>
<dbReference type="GO" id="GO:0006014">
    <property type="term" value="P:D-ribose metabolic process"/>
    <property type="evidence" value="ECO:0007669"/>
    <property type="project" value="TreeGrafter"/>
</dbReference>
<dbReference type="GO" id="GO:0004751">
    <property type="term" value="F:ribose-5-phosphate isomerase activity"/>
    <property type="evidence" value="ECO:0007669"/>
    <property type="project" value="UniProtKB-UniRule"/>
</dbReference>
<evidence type="ECO:0000256" key="2">
    <source>
        <dbReference type="ARBA" id="ARBA00023235"/>
    </source>
</evidence>
<dbReference type="SUPFAM" id="SSF75445">
    <property type="entry name" value="D-ribose-5-phosphate isomerase (RpiA), lid domain"/>
    <property type="match status" value="1"/>
</dbReference>
<protein>
    <recommendedName>
        <fullName evidence="3">Ribose 5-phosphate isomerase A</fullName>
        <ecNumber evidence="3">5.3.1.6</ecNumber>
    </recommendedName>
</protein>
<gene>
    <name evidence="4" type="primary">rpiA</name>
    <name evidence="4" type="ORF">Ark11_0605</name>
</gene>
<dbReference type="Gene3D" id="3.30.70.260">
    <property type="match status" value="1"/>
</dbReference>